<protein>
    <recommendedName>
        <fullName evidence="4">Bromo domain-containing protein</fullName>
    </recommendedName>
</protein>
<evidence type="ECO:0000256" key="3">
    <source>
        <dbReference type="SAM" id="MobiDB-lite"/>
    </source>
</evidence>
<evidence type="ECO:0000256" key="2">
    <source>
        <dbReference type="PROSITE-ProRule" id="PRU00035"/>
    </source>
</evidence>
<dbReference type="CDD" id="cd04369">
    <property type="entry name" value="Bromodomain"/>
    <property type="match status" value="1"/>
</dbReference>
<gene>
    <name evidence="5" type="ORF">QYE76_027228</name>
</gene>
<dbReference type="Pfam" id="PF05212">
    <property type="entry name" value="DUF707"/>
    <property type="match status" value="1"/>
</dbReference>
<evidence type="ECO:0000313" key="6">
    <source>
        <dbReference type="Proteomes" id="UP001231189"/>
    </source>
</evidence>
<dbReference type="AlphaFoldDB" id="A0AAD8QHL8"/>
<dbReference type="InterPro" id="IPR001487">
    <property type="entry name" value="Bromodomain"/>
</dbReference>
<keyword evidence="6" id="KW-1185">Reference proteome</keyword>
<dbReference type="SUPFAM" id="SSF47370">
    <property type="entry name" value="Bromodomain"/>
    <property type="match status" value="1"/>
</dbReference>
<organism evidence="5 6">
    <name type="scientific">Lolium multiflorum</name>
    <name type="common">Italian ryegrass</name>
    <name type="synonym">Lolium perenne subsp. multiflorum</name>
    <dbReference type="NCBI Taxonomy" id="4521"/>
    <lineage>
        <taxon>Eukaryota</taxon>
        <taxon>Viridiplantae</taxon>
        <taxon>Streptophyta</taxon>
        <taxon>Embryophyta</taxon>
        <taxon>Tracheophyta</taxon>
        <taxon>Spermatophyta</taxon>
        <taxon>Magnoliopsida</taxon>
        <taxon>Liliopsida</taxon>
        <taxon>Poales</taxon>
        <taxon>Poaceae</taxon>
        <taxon>BOP clade</taxon>
        <taxon>Pooideae</taxon>
        <taxon>Poodae</taxon>
        <taxon>Poeae</taxon>
        <taxon>Poeae Chloroplast Group 2 (Poeae type)</taxon>
        <taxon>Loliodinae</taxon>
        <taxon>Loliinae</taxon>
        <taxon>Lolium</taxon>
    </lineage>
</organism>
<accession>A0AAD8QHL8</accession>
<dbReference type="Proteomes" id="UP001231189">
    <property type="component" value="Unassembled WGS sequence"/>
</dbReference>
<evidence type="ECO:0000259" key="4">
    <source>
        <dbReference type="PROSITE" id="PS50014"/>
    </source>
</evidence>
<feature type="region of interest" description="Disordered" evidence="3">
    <location>
        <begin position="107"/>
        <end position="171"/>
    </location>
</feature>
<name>A0AAD8QHL8_LOLMU</name>
<dbReference type="InterPro" id="IPR007877">
    <property type="entry name" value="DUF707"/>
</dbReference>
<dbReference type="SMART" id="SM00297">
    <property type="entry name" value="BROMO"/>
    <property type="match status" value="1"/>
</dbReference>
<reference evidence="5" key="1">
    <citation type="submission" date="2023-07" db="EMBL/GenBank/DDBJ databases">
        <title>A chromosome-level genome assembly of Lolium multiflorum.</title>
        <authorList>
            <person name="Chen Y."/>
            <person name="Copetti D."/>
            <person name="Kolliker R."/>
            <person name="Studer B."/>
        </authorList>
    </citation>
    <scope>NUCLEOTIDE SEQUENCE</scope>
    <source>
        <strain evidence="5">02402/16</strain>
        <tissue evidence="5">Leaf</tissue>
    </source>
</reference>
<dbReference type="InterPro" id="IPR036427">
    <property type="entry name" value="Bromodomain-like_sf"/>
</dbReference>
<feature type="compositionally biased region" description="Polar residues" evidence="3">
    <location>
        <begin position="147"/>
        <end position="170"/>
    </location>
</feature>
<dbReference type="Gene3D" id="1.20.920.10">
    <property type="entry name" value="Bromodomain-like"/>
    <property type="match status" value="1"/>
</dbReference>
<dbReference type="Pfam" id="PF00439">
    <property type="entry name" value="Bromodomain"/>
    <property type="match status" value="1"/>
</dbReference>
<dbReference type="PANTHER" id="PTHR31210">
    <property type="entry name" value="OS06G0731900 PROTEIN"/>
    <property type="match status" value="1"/>
</dbReference>
<evidence type="ECO:0000313" key="5">
    <source>
        <dbReference type="EMBL" id="KAK1602214.1"/>
    </source>
</evidence>
<proteinExistence type="predicted"/>
<comment type="caution">
    <text evidence="5">The sequence shown here is derived from an EMBL/GenBank/DDBJ whole genome shotgun (WGS) entry which is preliminary data.</text>
</comment>
<feature type="region of interest" description="Disordered" evidence="3">
    <location>
        <begin position="545"/>
        <end position="627"/>
    </location>
</feature>
<dbReference type="PANTHER" id="PTHR31210:SF47">
    <property type="entry name" value="OS07G0564800 PROTEIN"/>
    <property type="match status" value="1"/>
</dbReference>
<dbReference type="EMBL" id="JAUUTY010000300">
    <property type="protein sequence ID" value="KAK1602214.1"/>
    <property type="molecule type" value="Genomic_DNA"/>
</dbReference>
<keyword evidence="1 2" id="KW-0103">Bromodomain</keyword>
<evidence type="ECO:0000256" key="1">
    <source>
        <dbReference type="ARBA" id="ARBA00023117"/>
    </source>
</evidence>
<dbReference type="PROSITE" id="PS50014">
    <property type="entry name" value="BROMODOMAIN_2"/>
    <property type="match status" value="1"/>
</dbReference>
<sequence>MVVVAVKEEEGCGGVGWGTWEELVLGGAVQRHGPASWHAVAAELRSRSPASFSPEECEAKFSEIQARYSASDAWFDELRKQRVAELRRELRKSESFIGSLQSVIESLSNSKRDDSNSGCQTESRSRNEIAGDTNSSSKELSKDRSSAASFTEEASNSQKSQNVQNTSAETLSKPLVEKKPCAKDCLLWGSRKKRGLREKRAILMADNGSRDGENTSTCIQREDSSEGCKKGLKIPKVEPAVSVCERAKPSLADIVNSISTQGDCNMLQRQIDIQRKRARYKKIIRQHMDFRILRTKIKSGLISSTKELLKDMLLFVNNVLVFYPKATLEHMAAIELRGIMCKILQQSSSIVSMGCAAAGVATGPVIKKTAVTIASDTVIKKTTAGGASNPVIKKTTAVAASNPAVKKAAAGIANDPVMKKGTTGMARDPVMKKGAAGMARDPVMKKAAAGIASEPVTKKAAAGIASEPVVKKAAAGIASEPVIKKAAAGITSEPVMKKAAAGITGEPVMKKAAEGIHSEPAIKKTAAGVASAPVVKKIARTLAPVRHVPRDAKRSKVLPRETGSSVSQAEPKVGPSAAAPTSNEKPDQASPPAKKRGVGRPPKSGQKRAAEQQESPGKGRKKARRSCRCSKMRLRLHLLVLCLIILFVVYNMASYQHRQTALDVKSRPFETMTESHVAGAKVSGRATVKVSADASRIGFLPRGIVEPYSDMELKPLWLTKSVQSQRSTQNERCLIAIPAGINQKKSVDAIMKKFLPENFTAILFHYDGKVNEWNDLPWSKSVIHIAASNQTKWWFAKRFLHPSVVSMYAYIFLWDEDLEVDNFNPRRYLNIVKSEKLVISQPGLDPKLSEIHHPITVRKKAGNFHRRVSRANKECSREGPPCSGWVEGMAPVFSKSAWQCAWHLIQNDLVHGWGIDYKFGYCAQGDRTKNIGVVDSEFVVHRGVQTLGGSAMTKNTRAKNSKALRQKTAQGQQQTRVRAAGLDMRTKVRRKSRVELRDFQKRWERATREDRTWVDPFARRRKRRNRPAVD</sequence>
<feature type="compositionally biased region" description="Basic residues" evidence="3">
    <location>
        <begin position="618"/>
        <end position="627"/>
    </location>
</feature>
<feature type="domain" description="Bromo" evidence="4">
    <location>
        <begin position="259"/>
        <end position="330"/>
    </location>
</feature>